<evidence type="ECO:0000256" key="1">
    <source>
        <dbReference type="SAM" id="MobiDB-lite"/>
    </source>
</evidence>
<accession>A0ABW3HC55</accession>
<dbReference type="EMBL" id="JBHTJG010000011">
    <property type="protein sequence ID" value="MFD0948280.1"/>
    <property type="molecule type" value="Genomic_DNA"/>
</dbReference>
<organism evidence="2 3">
    <name type="scientific">Sphingomonas canadensis</name>
    <dbReference type="NCBI Taxonomy" id="1219257"/>
    <lineage>
        <taxon>Bacteria</taxon>
        <taxon>Pseudomonadati</taxon>
        <taxon>Pseudomonadota</taxon>
        <taxon>Alphaproteobacteria</taxon>
        <taxon>Sphingomonadales</taxon>
        <taxon>Sphingomonadaceae</taxon>
        <taxon>Sphingomonas</taxon>
    </lineage>
</organism>
<evidence type="ECO:0000313" key="2">
    <source>
        <dbReference type="EMBL" id="MFD0948280.1"/>
    </source>
</evidence>
<gene>
    <name evidence="2" type="ORF">ACFQ1E_18215</name>
</gene>
<proteinExistence type="predicted"/>
<feature type="region of interest" description="Disordered" evidence="1">
    <location>
        <begin position="47"/>
        <end position="66"/>
    </location>
</feature>
<dbReference type="Proteomes" id="UP001596977">
    <property type="component" value="Unassembled WGS sequence"/>
</dbReference>
<sequence>MICVSVMLAIFLGWPLAFGGKSPGLDASIVDARPVAAAVAATRAKPPAPAPAHAAAPAPAAEPAAPVKPESCYKRYQREVKQCSGSSSAACRLKAADGWDLCEATGFWPE</sequence>
<reference evidence="3" key="1">
    <citation type="journal article" date="2019" name="Int. J. Syst. Evol. Microbiol.">
        <title>The Global Catalogue of Microorganisms (GCM) 10K type strain sequencing project: providing services to taxonomists for standard genome sequencing and annotation.</title>
        <authorList>
            <consortium name="The Broad Institute Genomics Platform"/>
            <consortium name="The Broad Institute Genome Sequencing Center for Infectious Disease"/>
            <person name="Wu L."/>
            <person name="Ma J."/>
        </authorList>
    </citation>
    <scope>NUCLEOTIDE SEQUENCE [LARGE SCALE GENOMIC DNA]</scope>
    <source>
        <strain evidence="3">CCUG 62982</strain>
    </source>
</reference>
<protein>
    <submittedName>
        <fullName evidence="2">Uncharacterized protein</fullName>
    </submittedName>
</protein>
<evidence type="ECO:0000313" key="3">
    <source>
        <dbReference type="Proteomes" id="UP001596977"/>
    </source>
</evidence>
<keyword evidence="3" id="KW-1185">Reference proteome</keyword>
<dbReference type="RefSeq" id="WP_264946103.1">
    <property type="nucleotide sequence ID" value="NZ_JAPDRA010000011.1"/>
</dbReference>
<comment type="caution">
    <text evidence="2">The sequence shown here is derived from an EMBL/GenBank/DDBJ whole genome shotgun (WGS) entry which is preliminary data.</text>
</comment>
<name>A0ABW3HC55_9SPHN</name>